<reference evidence="1 2" key="1">
    <citation type="journal article" date="2016" name="Nat. Commun.">
        <title>Thousands of microbial genomes shed light on interconnected biogeochemical processes in an aquifer system.</title>
        <authorList>
            <person name="Anantharaman K."/>
            <person name="Brown C.T."/>
            <person name="Hug L.A."/>
            <person name="Sharon I."/>
            <person name="Castelle C.J."/>
            <person name="Probst A.J."/>
            <person name="Thomas B.C."/>
            <person name="Singh A."/>
            <person name="Wilkins M.J."/>
            <person name="Karaoz U."/>
            <person name="Brodie E.L."/>
            <person name="Williams K.H."/>
            <person name="Hubbard S.S."/>
            <person name="Banfield J.F."/>
        </authorList>
    </citation>
    <scope>NUCLEOTIDE SEQUENCE [LARGE SCALE GENOMIC DNA]</scope>
</reference>
<dbReference type="STRING" id="1802424.A2480_02140"/>
<evidence type="ECO:0000313" key="2">
    <source>
        <dbReference type="Proteomes" id="UP000176988"/>
    </source>
</evidence>
<dbReference type="AlphaFoldDB" id="A0A1F7WGN5"/>
<sequence length="433" mass="48090">MRYIVDLHVHSRYSRSCSKNLTLSNMSTWARAKGIDVLATSDFTHPAWLKEIETKLEPAENGLFSLRKNFVSEDGGGNYDAAPQAKDKRDMRFILSTELCCIYKKSGRVRRLHLVVLSPTVAAVKSIVSNLEGMGKNLKSDGRPILGLDAKEIVKMALEADERCEVIPAHAWTPWFSIFGSQSGFDSLEECFDELTPYIHAVETGLSSDPPMNWRLSALDRLVLVSNSDAHGLRNLAREANVFELDSLSYDSILTPIRERDASKFVYTIEFFPEEGKYHTDGHRNCGFSCDPEQTERLGGRCPKCGKLLTRGVLGRVHALADRQMGDRPNGAPDFKHVVPLEEIIADTFGRGKATKSVGLTYRELLEKLGPEFDVLLDVSTSDIAAVAGERIAEGVSRVRDENVFVNPGFDGQYGTVKVFQDSEIVTQTLLAL</sequence>
<dbReference type="SUPFAM" id="SSF89550">
    <property type="entry name" value="PHP domain-like"/>
    <property type="match status" value="1"/>
</dbReference>
<evidence type="ECO:0008006" key="3">
    <source>
        <dbReference type="Google" id="ProtNLM"/>
    </source>
</evidence>
<dbReference type="PANTHER" id="PTHR40084:SF1">
    <property type="entry name" value="PHOSPHOTRANSFERASE"/>
    <property type="match status" value="1"/>
</dbReference>
<name>A0A1F7WGN5_9BACT</name>
<dbReference type="Proteomes" id="UP000176988">
    <property type="component" value="Unassembled WGS sequence"/>
</dbReference>
<dbReference type="EMBL" id="MGFG01000009">
    <property type="protein sequence ID" value="OGM01348.1"/>
    <property type="molecule type" value="Genomic_DNA"/>
</dbReference>
<organism evidence="1 2">
    <name type="scientific">Candidatus Uhrbacteria bacterium RIFOXYC2_FULL_47_19</name>
    <dbReference type="NCBI Taxonomy" id="1802424"/>
    <lineage>
        <taxon>Bacteria</taxon>
        <taxon>Candidatus Uhriibacteriota</taxon>
    </lineage>
</organism>
<accession>A0A1F7WGN5</accession>
<dbReference type="Gene3D" id="3.20.20.140">
    <property type="entry name" value="Metal-dependent hydrolases"/>
    <property type="match status" value="1"/>
</dbReference>
<dbReference type="InterPro" id="IPR016195">
    <property type="entry name" value="Pol/histidinol_Pase-like"/>
</dbReference>
<comment type="caution">
    <text evidence="1">The sequence shown here is derived from an EMBL/GenBank/DDBJ whole genome shotgun (WGS) entry which is preliminary data.</text>
</comment>
<protein>
    <recommendedName>
        <fullName evidence="3">DNA helicase UvrD</fullName>
    </recommendedName>
</protein>
<proteinExistence type="predicted"/>
<dbReference type="PANTHER" id="PTHR40084">
    <property type="entry name" value="PHOSPHOHYDROLASE, PHP FAMILY"/>
    <property type="match status" value="1"/>
</dbReference>
<gene>
    <name evidence="1" type="ORF">A2480_02140</name>
</gene>
<evidence type="ECO:0000313" key="1">
    <source>
        <dbReference type="EMBL" id="OGM01348.1"/>
    </source>
</evidence>
<dbReference type="CDD" id="cd19067">
    <property type="entry name" value="PfuEndoQ-like"/>
    <property type="match status" value="1"/>
</dbReference>